<dbReference type="PANTHER" id="PTHR43309:SF5">
    <property type="entry name" value="5-OXOPROLINASE SUBUNIT C"/>
    <property type="match status" value="1"/>
</dbReference>
<evidence type="ECO:0000256" key="2">
    <source>
        <dbReference type="ARBA" id="ARBA00022801"/>
    </source>
</evidence>
<dbReference type="PANTHER" id="PTHR43309">
    <property type="entry name" value="5-OXOPROLINASE SUBUNIT C"/>
    <property type="match status" value="1"/>
</dbReference>
<protein>
    <submittedName>
        <fullName evidence="5">Biotin-dependent carboxyltransferase family protein</fullName>
    </submittedName>
</protein>
<dbReference type="InterPro" id="IPR029000">
    <property type="entry name" value="Cyclophilin-like_dom_sf"/>
</dbReference>
<proteinExistence type="predicted"/>
<accession>A0A934IP35</accession>
<comment type="caution">
    <text evidence="5">The sequence shown here is derived from an EMBL/GenBank/DDBJ whole genome shotgun (WGS) entry which is preliminary data.</text>
</comment>
<dbReference type="Proteomes" id="UP000602124">
    <property type="component" value="Unassembled WGS sequence"/>
</dbReference>
<name>A0A934IP35_9HYPH</name>
<dbReference type="EMBL" id="JAEKMH010000001">
    <property type="protein sequence ID" value="MBJ3784238.1"/>
    <property type="molecule type" value="Genomic_DNA"/>
</dbReference>
<dbReference type="GO" id="GO:0016787">
    <property type="term" value="F:hydrolase activity"/>
    <property type="evidence" value="ECO:0007669"/>
    <property type="project" value="UniProtKB-KW"/>
</dbReference>
<organism evidence="5 6">
    <name type="scientific">Devosia sediminis</name>
    <dbReference type="NCBI Taxonomy" id="2798801"/>
    <lineage>
        <taxon>Bacteria</taxon>
        <taxon>Pseudomonadati</taxon>
        <taxon>Pseudomonadota</taxon>
        <taxon>Alphaproteobacteria</taxon>
        <taxon>Hyphomicrobiales</taxon>
        <taxon>Devosiaceae</taxon>
        <taxon>Devosia</taxon>
    </lineage>
</organism>
<dbReference type="AlphaFoldDB" id="A0A934IP35"/>
<dbReference type="Gene3D" id="2.40.100.10">
    <property type="entry name" value="Cyclophilin-like"/>
    <property type="match status" value="1"/>
</dbReference>
<dbReference type="SUPFAM" id="SSF50891">
    <property type="entry name" value="Cyclophilin-like"/>
    <property type="match status" value="1"/>
</dbReference>
<evidence type="ECO:0000259" key="4">
    <source>
        <dbReference type="SMART" id="SM00797"/>
    </source>
</evidence>
<dbReference type="InterPro" id="IPR052708">
    <property type="entry name" value="PxpC"/>
</dbReference>
<gene>
    <name evidence="5" type="ORF">JEQ47_05865</name>
</gene>
<evidence type="ECO:0000256" key="1">
    <source>
        <dbReference type="ARBA" id="ARBA00022741"/>
    </source>
</evidence>
<evidence type="ECO:0000313" key="6">
    <source>
        <dbReference type="Proteomes" id="UP000602124"/>
    </source>
</evidence>
<dbReference type="Pfam" id="PF02626">
    <property type="entry name" value="CT_A_B"/>
    <property type="match status" value="1"/>
</dbReference>
<keyword evidence="3" id="KW-0067">ATP-binding</keyword>
<keyword evidence="2" id="KW-0378">Hydrolase</keyword>
<dbReference type="GO" id="GO:0005524">
    <property type="term" value="F:ATP binding"/>
    <property type="evidence" value="ECO:0007669"/>
    <property type="project" value="UniProtKB-KW"/>
</dbReference>
<reference evidence="5" key="1">
    <citation type="submission" date="2020-12" db="EMBL/GenBank/DDBJ databases">
        <title>Devosia sp. MSA67 isolated from Mo River.</title>
        <authorList>
            <person name="Ma F."/>
            <person name="Zi Z."/>
        </authorList>
    </citation>
    <scope>NUCLEOTIDE SEQUENCE</scope>
    <source>
        <strain evidence="5">MSA67</strain>
    </source>
</reference>
<dbReference type="SMART" id="SM00797">
    <property type="entry name" value="AHS2"/>
    <property type="match status" value="1"/>
</dbReference>
<sequence length="299" mass="31726">MSARLRILRAGPLTTIQDGGREGLLVHGISASGPMDRSSFDRAGRLAGASAEAGVEFTQAGIDVAVEAGTLRLGWAGGAFVISVNGVAQDWPGSAELHAGDRLSITPGAWGNYGYLRFGPGLDLPLVMGSQSTSTRARLGGVDGRALVAGDVLKLVGQGKAPEAVEAAHRQDGPIRFIWGIHARHFTQNVREKFVTAVFRISPMMDRMGVRIVDENRVFEEASILSLVSDPILPGDIQILGDGTPIVLMRDHQPTGGYPRIGTIITADLDRLSQMRPGQTVAFAPVSVEHAQHLLRSSA</sequence>
<evidence type="ECO:0000256" key="3">
    <source>
        <dbReference type="ARBA" id="ARBA00022840"/>
    </source>
</evidence>
<dbReference type="InterPro" id="IPR003778">
    <property type="entry name" value="CT_A_B"/>
</dbReference>
<evidence type="ECO:0000313" key="5">
    <source>
        <dbReference type="EMBL" id="MBJ3784238.1"/>
    </source>
</evidence>
<dbReference type="RefSeq" id="WP_198875421.1">
    <property type="nucleotide sequence ID" value="NZ_JAEKMH010000001.1"/>
</dbReference>
<keyword evidence="1" id="KW-0547">Nucleotide-binding</keyword>
<feature type="domain" description="Carboxyltransferase" evidence="4">
    <location>
        <begin position="28"/>
        <end position="299"/>
    </location>
</feature>
<keyword evidence="6" id="KW-1185">Reference proteome</keyword>